<name>A0A3B1A8W4_9ZZZZ</name>
<dbReference type="PROSITE" id="PS51352">
    <property type="entry name" value="THIOREDOXIN_2"/>
    <property type="match status" value="1"/>
</dbReference>
<dbReference type="InterPro" id="IPR013766">
    <property type="entry name" value="Thioredoxin_domain"/>
</dbReference>
<sequence>MFFVKIFGLFLLLLITGCQDDLNPSDDDKRPTVETGIIGNQVGQIAPDFTVESTLHSARTLSSEWQTHDAVVLYFTMWCPICDEHMSHLRATYLSNYPNVQFLLVDYVSGSVSSARSAQLASGYGAMTVLVDIDKTIERLYDGTMGTTIVVDSGGIVRMNQSYSDGSKLGQVLGALP</sequence>
<gene>
    <name evidence="2" type="ORF">MNBD_GAMMA18-1750</name>
</gene>
<dbReference type="GO" id="GO:0016209">
    <property type="term" value="F:antioxidant activity"/>
    <property type="evidence" value="ECO:0007669"/>
    <property type="project" value="InterPro"/>
</dbReference>
<feature type="domain" description="Thioredoxin" evidence="1">
    <location>
        <begin position="40"/>
        <end position="177"/>
    </location>
</feature>
<reference evidence="2" key="1">
    <citation type="submission" date="2018-06" db="EMBL/GenBank/DDBJ databases">
        <authorList>
            <person name="Zhirakovskaya E."/>
        </authorList>
    </citation>
    <scope>NUCLEOTIDE SEQUENCE</scope>
</reference>
<dbReference type="EMBL" id="UOFP01000262">
    <property type="protein sequence ID" value="VAW89276.1"/>
    <property type="molecule type" value="Genomic_DNA"/>
</dbReference>
<dbReference type="Pfam" id="PF00578">
    <property type="entry name" value="AhpC-TSA"/>
    <property type="match status" value="1"/>
</dbReference>
<accession>A0A3B1A8W4</accession>
<evidence type="ECO:0000259" key="1">
    <source>
        <dbReference type="PROSITE" id="PS51352"/>
    </source>
</evidence>
<dbReference type="InterPro" id="IPR000866">
    <property type="entry name" value="AhpC/TSA"/>
</dbReference>
<dbReference type="SUPFAM" id="SSF52833">
    <property type="entry name" value="Thioredoxin-like"/>
    <property type="match status" value="1"/>
</dbReference>
<protein>
    <recommendedName>
        <fullName evidence="1">Thioredoxin domain-containing protein</fullName>
    </recommendedName>
</protein>
<dbReference type="GO" id="GO:0016491">
    <property type="term" value="F:oxidoreductase activity"/>
    <property type="evidence" value="ECO:0007669"/>
    <property type="project" value="InterPro"/>
</dbReference>
<evidence type="ECO:0000313" key="2">
    <source>
        <dbReference type="EMBL" id="VAW89276.1"/>
    </source>
</evidence>
<organism evidence="2">
    <name type="scientific">hydrothermal vent metagenome</name>
    <dbReference type="NCBI Taxonomy" id="652676"/>
    <lineage>
        <taxon>unclassified sequences</taxon>
        <taxon>metagenomes</taxon>
        <taxon>ecological metagenomes</taxon>
    </lineage>
</organism>
<dbReference type="Gene3D" id="3.40.30.10">
    <property type="entry name" value="Glutaredoxin"/>
    <property type="match status" value="1"/>
</dbReference>
<proteinExistence type="predicted"/>
<dbReference type="AlphaFoldDB" id="A0A3B1A8W4"/>
<dbReference type="InterPro" id="IPR036249">
    <property type="entry name" value="Thioredoxin-like_sf"/>
</dbReference>
<dbReference type="PROSITE" id="PS51257">
    <property type="entry name" value="PROKAR_LIPOPROTEIN"/>
    <property type="match status" value="1"/>
</dbReference>